<dbReference type="InterPro" id="IPR035992">
    <property type="entry name" value="Ricin_B-like_lectins"/>
</dbReference>
<dbReference type="Proteomes" id="UP000780801">
    <property type="component" value="Unassembled WGS sequence"/>
</dbReference>
<sequence>ILAGFNNVPGGDGSKTVHSYHYYKPPQLGSIEDTLKNRVKDATRLKTGGMLTEFEFWGTSDATLAGILETQRQCDRYKQSWQGWAYENLWNREKGEPIPQLARLYARSYAEATAGEPTELYFQDSTAKYWVTWKADRAVTAPGLIRIAPQYYYPDGVRVFFKPEGAGTHTMENSNTVQLHFSDSVKTGDVVQASVQPFFPTDIIKNGASGMCLDNSDYAVAPGNPIVLWKCTSEANQVWKFKNGSISLAFDPSKNWDTFCLDTRPIAGKNYEDLVLNPCQAGLKTQQWSVTPTGNLKNGDSGKCVDITGSQFKKKKEERKRDDKKTRVIKYAPLEKRYI</sequence>
<dbReference type="InterPro" id="IPR013780">
    <property type="entry name" value="Glyco_hydro_b"/>
</dbReference>
<keyword evidence="3" id="KW-1185">Reference proteome</keyword>
<dbReference type="CDD" id="cd00161">
    <property type="entry name" value="beta-trefoil_Ricin-like"/>
    <property type="match status" value="1"/>
</dbReference>
<dbReference type="SMART" id="SM00458">
    <property type="entry name" value="RICIN"/>
    <property type="match status" value="1"/>
</dbReference>
<feature type="domain" description="Ricin B lectin" evidence="1">
    <location>
        <begin position="199"/>
        <end position="331"/>
    </location>
</feature>
<evidence type="ECO:0000313" key="3">
    <source>
        <dbReference type="Proteomes" id="UP000780801"/>
    </source>
</evidence>
<dbReference type="PROSITE" id="PS50231">
    <property type="entry name" value="RICIN_B_LECTIN"/>
    <property type="match status" value="1"/>
</dbReference>
<evidence type="ECO:0000259" key="1">
    <source>
        <dbReference type="SMART" id="SM00458"/>
    </source>
</evidence>
<evidence type="ECO:0000313" key="2">
    <source>
        <dbReference type="EMBL" id="KAF9578825.1"/>
    </source>
</evidence>
<dbReference type="Gene3D" id="2.80.10.50">
    <property type="match status" value="1"/>
</dbReference>
<dbReference type="SUPFAM" id="SSF50370">
    <property type="entry name" value="Ricin B-like lectins"/>
    <property type="match status" value="1"/>
</dbReference>
<reference evidence="2" key="1">
    <citation type="journal article" date="2020" name="Fungal Divers.">
        <title>Resolving the Mortierellaceae phylogeny through synthesis of multi-gene phylogenetics and phylogenomics.</title>
        <authorList>
            <person name="Vandepol N."/>
            <person name="Liber J."/>
            <person name="Desiro A."/>
            <person name="Na H."/>
            <person name="Kennedy M."/>
            <person name="Barry K."/>
            <person name="Grigoriev I.V."/>
            <person name="Miller A.N."/>
            <person name="O'Donnell K."/>
            <person name="Stajich J.E."/>
            <person name="Bonito G."/>
        </authorList>
    </citation>
    <scope>NUCLEOTIDE SEQUENCE</scope>
    <source>
        <strain evidence="2">KOD1015</strain>
    </source>
</reference>
<dbReference type="OrthoDB" id="1887033at2759"/>
<organism evidence="2 3">
    <name type="scientific">Lunasporangiospora selenospora</name>
    <dbReference type="NCBI Taxonomy" id="979761"/>
    <lineage>
        <taxon>Eukaryota</taxon>
        <taxon>Fungi</taxon>
        <taxon>Fungi incertae sedis</taxon>
        <taxon>Mucoromycota</taxon>
        <taxon>Mortierellomycotina</taxon>
        <taxon>Mortierellomycetes</taxon>
        <taxon>Mortierellales</taxon>
        <taxon>Mortierellaceae</taxon>
        <taxon>Lunasporangiospora</taxon>
    </lineage>
</organism>
<dbReference type="Pfam" id="PF18564">
    <property type="entry name" value="Glyco_hydro_5_C"/>
    <property type="match status" value="1"/>
</dbReference>
<dbReference type="Gene3D" id="2.60.40.1180">
    <property type="entry name" value="Golgi alpha-mannosidase II"/>
    <property type="match status" value="1"/>
</dbReference>
<name>A0A9P6FQA3_9FUNG</name>
<protein>
    <recommendedName>
        <fullName evidence="1">Ricin B lectin domain-containing protein</fullName>
    </recommendedName>
</protein>
<dbReference type="InterPro" id="IPR000772">
    <property type="entry name" value="Ricin_B_lectin"/>
</dbReference>
<dbReference type="InterPro" id="IPR041036">
    <property type="entry name" value="GH5_C"/>
</dbReference>
<dbReference type="Pfam" id="PF00652">
    <property type="entry name" value="Ricin_B_lectin"/>
    <property type="match status" value="1"/>
</dbReference>
<gene>
    <name evidence="2" type="ORF">BGW38_005185</name>
</gene>
<feature type="non-terminal residue" evidence="2">
    <location>
        <position position="339"/>
    </location>
</feature>
<dbReference type="AlphaFoldDB" id="A0A9P6FQA3"/>
<proteinExistence type="predicted"/>
<comment type="caution">
    <text evidence="2">The sequence shown here is derived from an EMBL/GenBank/DDBJ whole genome shotgun (WGS) entry which is preliminary data.</text>
</comment>
<dbReference type="Gene3D" id="3.20.20.80">
    <property type="entry name" value="Glycosidases"/>
    <property type="match status" value="1"/>
</dbReference>
<accession>A0A9P6FQA3</accession>
<dbReference type="EMBL" id="JAABOA010003288">
    <property type="protein sequence ID" value="KAF9578825.1"/>
    <property type="molecule type" value="Genomic_DNA"/>
</dbReference>